<evidence type="ECO:0000313" key="6">
    <source>
        <dbReference type="EMBL" id="MFC4104619.1"/>
    </source>
</evidence>
<comment type="similarity">
    <text evidence="1">Belongs to the peptidase S1 family.</text>
</comment>
<evidence type="ECO:0000256" key="3">
    <source>
        <dbReference type="RuleBase" id="RU363034"/>
    </source>
</evidence>
<gene>
    <name evidence="6" type="ORF">ACFOX0_01515</name>
</gene>
<protein>
    <submittedName>
        <fullName evidence="6">Trypsin-like serine protease</fullName>
        <ecNumber evidence="6">3.4.21.-</ecNumber>
    </submittedName>
</protein>
<keyword evidence="3" id="KW-0645">Protease</keyword>
<dbReference type="Gene3D" id="2.115.10.10">
    <property type="entry name" value="Tachylectin 2"/>
    <property type="match status" value="1"/>
</dbReference>
<dbReference type="RefSeq" id="WP_377541550.1">
    <property type="nucleotide sequence ID" value="NZ_JBHSBN010000001.1"/>
</dbReference>
<dbReference type="InterPro" id="IPR001314">
    <property type="entry name" value="Peptidase_S1A"/>
</dbReference>
<dbReference type="GO" id="GO:0016787">
    <property type="term" value="F:hydrolase activity"/>
    <property type="evidence" value="ECO:0007669"/>
    <property type="project" value="UniProtKB-KW"/>
</dbReference>
<reference evidence="7" key="1">
    <citation type="journal article" date="2019" name="Int. J. Syst. Evol. Microbiol.">
        <title>The Global Catalogue of Microorganisms (GCM) 10K type strain sequencing project: providing services to taxonomists for standard genome sequencing and annotation.</title>
        <authorList>
            <consortium name="The Broad Institute Genomics Platform"/>
            <consortium name="The Broad Institute Genome Sequencing Center for Infectious Disease"/>
            <person name="Wu L."/>
            <person name="Ma J."/>
        </authorList>
    </citation>
    <scope>NUCLEOTIDE SEQUENCE [LARGE SCALE GENOMIC DNA]</scope>
    <source>
        <strain evidence="7">2902at01</strain>
    </source>
</reference>
<evidence type="ECO:0000259" key="5">
    <source>
        <dbReference type="PROSITE" id="PS50240"/>
    </source>
</evidence>
<dbReference type="InterPro" id="IPR028994">
    <property type="entry name" value="Integrin_alpha_N"/>
</dbReference>
<accession>A0ABV8KF57</accession>
<keyword evidence="3" id="KW-0720">Serine protease</keyword>
<evidence type="ECO:0000256" key="1">
    <source>
        <dbReference type="ARBA" id="ARBA00007664"/>
    </source>
</evidence>
<dbReference type="InterPro" id="IPR001254">
    <property type="entry name" value="Trypsin_dom"/>
</dbReference>
<feature type="region of interest" description="Disordered" evidence="4">
    <location>
        <begin position="20"/>
        <end position="41"/>
    </location>
</feature>
<feature type="region of interest" description="Disordered" evidence="4">
    <location>
        <begin position="55"/>
        <end position="79"/>
    </location>
</feature>
<dbReference type="InterPro" id="IPR043504">
    <property type="entry name" value="Peptidase_S1_PA_chymotrypsin"/>
</dbReference>
<name>A0ABV8KF57_9ACTN</name>
<dbReference type="EMBL" id="JBHSBN010000001">
    <property type="protein sequence ID" value="MFC4104619.1"/>
    <property type="molecule type" value="Genomic_DNA"/>
</dbReference>
<dbReference type="InterPro" id="IPR009003">
    <property type="entry name" value="Peptidase_S1_PA"/>
</dbReference>
<dbReference type="PROSITE" id="PS00135">
    <property type="entry name" value="TRYPSIN_SER"/>
    <property type="match status" value="1"/>
</dbReference>
<dbReference type="PROSITE" id="PS50240">
    <property type="entry name" value="TRYPSIN_DOM"/>
    <property type="match status" value="1"/>
</dbReference>
<dbReference type="CDD" id="cd00190">
    <property type="entry name" value="Tryp_SPc"/>
    <property type="match status" value="1"/>
</dbReference>
<dbReference type="PANTHER" id="PTHR24276:SF98">
    <property type="entry name" value="FI18310P1-RELATED"/>
    <property type="match status" value="1"/>
</dbReference>
<proteinExistence type="inferred from homology"/>
<dbReference type="EC" id="3.4.21.-" evidence="6"/>
<evidence type="ECO:0000256" key="2">
    <source>
        <dbReference type="ARBA" id="ARBA00023157"/>
    </source>
</evidence>
<dbReference type="SUPFAM" id="SSF50494">
    <property type="entry name" value="Trypsin-like serine proteases"/>
    <property type="match status" value="1"/>
</dbReference>
<keyword evidence="3 6" id="KW-0378">Hydrolase</keyword>
<dbReference type="InterPro" id="IPR033116">
    <property type="entry name" value="TRYPSIN_SER"/>
</dbReference>
<keyword evidence="7" id="KW-1185">Reference proteome</keyword>
<dbReference type="SUPFAM" id="SSF69318">
    <property type="entry name" value="Integrin alpha N-terminal domain"/>
    <property type="match status" value="1"/>
</dbReference>
<dbReference type="InterPro" id="IPR050430">
    <property type="entry name" value="Peptidase_S1"/>
</dbReference>
<feature type="domain" description="Peptidase S1" evidence="5">
    <location>
        <begin position="83"/>
        <end position="326"/>
    </location>
</feature>
<comment type="caution">
    <text evidence="6">The sequence shown here is derived from an EMBL/GenBank/DDBJ whole genome shotgun (WGS) entry which is preliminary data.</text>
</comment>
<dbReference type="PROSITE" id="PS00134">
    <property type="entry name" value="TRYPSIN_HIS"/>
    <property type="match status" value="1"/>
</dbReference>
<evidence type="ECO:0000256" key="4">
    <source>
        <dbReference type="SAM" id="MobiDB-lite"/>
    </source>
</evidence>
<dbReference type="SMART" id="SM00020">
    <property type="entry name" value="Tryp_SPc"/>
    <property type="match status" value="1"/>
</dbReference>
<dbReference type="Gene3D" id="2.40.10.10">
    <property type="entry name" value="Trypsin-like serine proteases"/>
    <property type="match status" value="1"/>
</dbReference>
<keyword evidence="2" id="KW-1015">Disulfide bond</keyword>
<dbReference type="InterPro" id="IPR018114">
    <property type="entry name" value="TRYPSIN_HIS"/>
</dbReference>
<dbReference type="PRINTS" id="PR00722">
    <property type="entry name" value="CHYMOTRYPSIN"/>
</dbReference>
<evidence type="ECO:0000313" key="7">
    <source>
        <dbReference type="Proteomes" id="UP001595868"/>
    </source>
</evidence>
<sequence>MAGLAIVGAAALVPGTAAQASASGRPSAPVPAGKFDVLPKPKQDVKIPAGARRLTSGQKPTVGASGPAFQRPTSTRSAASPRIIGGQLADPRNYPGVVGIQTYFAEGTPDGGWTYWVSTCTGTVLSPTKVLTAGHCTVGFTGATSFVIAGRQNLDDRSSGFVARVSAVWTHQGFNYAAANAGRAAPVDDVAVLTLKDPLPAVYTPVTLTAQGDQSPYVAGTQAKIAGYGVTSNTVNNAGTLYEATVPMQSDTTCANTFGSSYDKNRMICAGVAGTVDSCHGDSGGPIFVNGLQAGIVDWGHDPCASDYGVYERLSYYADAIKQDFTRPDVVNLDWTGDGHSDLFARTAQGELLEYDGSGLASDGSGGFAPYVATWGTGWSGYNKMFRVSNWNGDGNPAIFARDGSGRLYQFKGDGMAGMYDPIQVGNGWNSFTDIMVTNNWTGDGRPNLMGRNAKGDLYLYTSDGKGGWLNNGIGIKIGVGWNNFNTVLTPGTWDGDGHQTLIGRNSAGDLLLYKSDGNGGWLNNGIGVKIGTGWGTFRVFMSPGDWSGDRQVDLLGVNAAGTLLLYKTDGRGKWLNGGNGQTIGGGWNAFNAVF</sequence>
<dbReference type="PANTHER" id="PTHR24276">
    <property type="entry name" value="POLYSERASE-RELATED"/>
    <property type="match status" value="1"/>
</dbReference>
<dbReference type="Pfam" id="PF00089">
    <property type="entry name" value="Trypsin"/>
    <property type="match status" value="1"/>
</dbReference>
<organism evidence="6 7">
    <name type="scientific">Micromonospora zhanjiangensis</name>
    <dbReference type="NCBI Taxonomy" id="1522057"/>
    <lineage>
        <taxon>Bacteria</taxon>
        <taxon>Bacillati</taxon>
        <taxon>Actinomycetota</taxon>
        <taxon>Actinomycetes</taxon>
        <taxon>Micromonosporales</taxon>
        <taxon>Micromonosporaceae</taxon>
        <taxon>Micromonospora</taxon>
    </lineage>
</organism>
<dbReference type="Proteomes" id="UP001595868">
    <property type="component" value="Unassembled WGS sequence"/>
</dbReference>